<dbReference type="InterPro" id="IPR000519">
    <property type="entry name" value="P_trefoil_dom"/>
</dbReference>
<dbReference type="Gene3D" id="4.10.110.10">
    <property type="entry name" value="Spasmolytic Protein, domain 1"/>
    <property type="match status" value="1"/>
</dbReference>
<dbReference type="InterPro" id="IPR048395">
    <property type="entry name" value="Glyco_hydro_31_C"/>
</dbReference>
<dbReference type="EMBL" id="JALJOQ010000184">
    <property type="protein sequence ID" value="KAK9790964.1"/>
    <property type="molecule type" value="Genomic_DNA"/>
</dbReference>
<keyword evidence="4" id="KW-0472">Membrane</keyword>
<dbReference type="InterPro" id="IPR025887">
    <property type="entry name" value="Glyco_hydro_31_N_dom"/>
</dbReference>
<evidence type="ECO:0000313" key="14">
    <source>
        <dbReference type="Proteomes" id="UP001465755"/>
    </source>
</evidence>
<dbReference type="CDD" id="cd06602">
    <property type="entry name" value="GH31_MGAM_SI_GAA"/>
    <property type="match status" value="1"/>
</dbReference>
<dbReference type="InterPro" id="IPR011013">
    <property type="entry name" value="Gal_mutarotase_sf_dom"/>
</dbReference>
<comment type="similarity">
    <text evidence="2 10">Belongs to the glycosyl hydrolase 31 family.</text>
</comment>
<dbReference type="Pfam" id="PF00088">
    <property type="entry name" value="Trefoil"/>
    <property type="match status" value="1"/>
</dbReference>
<feature type="disulfide bond" evidence="9">
    <location>
        <begin position="39"/>
        <end position="65"/>
    </location>
</feature>
<dbReference type="PROSITE" id="PS00129">
    <property type="entry name" value="GLYCOSYL_HYDROL_F31_1"/>
    <property type="match status" value="1"/>
</dbReference>
<dbReference type="Gene3D" id="3.20.20.80">
    <property type="entry name" value="Glycosidases"/>
    <property type="match status" value="1"/>
</dbReference>
<dbReference type="Pfam" id="PF13802">
    <property type="entry name" value="Gal_mutarotas_2"/>
    <property type="match status" value="1"/>
</dbReference>
<dbReference type="InterPro" id="IPR013780">
    <property type="entry name" value="Glyco_hydro_b"/>
</dbReference>
<evidence type="ECO:0000256" key="5">
    <source>
        <dbReference type="ARBA" id="ARBA00023157"/>
    </source>
</evidence>
<keyword evidence="7 10" id="KW-0326">Glycosidase</keyword>
<evidence type="ECO:0000313" key="13">
    <source>
        <dbReference type="EMBL" id="KAK9790964.1"/>
    </source>
</evidence>
<dbReference type="GO" id="GO:0004553">
    <property type="term" value="F:hydrolase activity, hydrolyzing O-glycosyl compounds"/>
    <property type="evidence" value="ECO:0007669"/>
    <property type="project" value="InterPro"/>
</dbReference>
<evidence type="ECO:0000256" key="4">
    <source>
        <dbReference type="ARBA" id="ARBA00023136"/>
    </source>
</evidence>
<dbReference type="PANTHER" id="PTHR22762:SF133">
    <property type="entry name" value="P-TYPE DOMAIN-CONTAINING PROTEIN"/>
    <property type="match status" value="1"/>
</dbReference>
<gene>
    <name evidence="13" type="ORF">WJX73_005820</name>
</gene>
<evidence type="ECO:0000256" key="10">
    <source>
        <dbReference type="RuleBase" id="RU361185"/>
    </source>
</evidence>
<organism evidence="13 14">
    <name type="scientific">Symbiochloris irregularis</name>
    <dbReference type="NCBI Taxonomy" id="706552"/>
    <lineage>
        <taxon>Eukaryota</taxon>
        <taxon>Viridiplantae</taxon>
        <taxon>Chlorophyta</taxon>
        <taxon>core chlorophytes</taxon>
        <taxon>Trebouxiophyceae</taxon>
        <taxon>Trebouxiales</taxon>
        <taxon>Trebouxiaceae</taxon>
        <taxon>Symbiochloris</taxon>
    </lineage>
</organism>
<dbReference type="SUPFAM" id="SSF51445">
    <property type="entry name" value="(Trans)glycosidases"/>
    <property type="match status" value="1"/>
</dbReference>
<dbReference type="Gene3D" id="2.60.40.1760">
    <property type="entry name" value="glycosyl hydrolase (family 31)"/>
    <property type="match status" value="1"/>
</dbReference>
<comment type="caution">
    <text evidence="9">Lacks conserved residue(s) required for the propagation of feature annotation.</text>
</comment>
<dbReference type="InterPro" id="IPR030458">
    <property type="entry name" value="Glyco_hydro_31_AS"/>
</dbReference>
<dbReference type="AlphaFoldDB" id="A0AAW1NLZ0"/>
<keyword evidence="5 9" id="KW-1015">Disulfide bond</keyword>
<evidence type="ECO:0000259" key="12">
    <source>
        <dbReference type="PROSITE" id="PS51448"/>
    </source>
</evidence>
<evidence type="ECO:0000256" key="7">
    <source>
        <dbReference type="ARBA" id="ARBA00023295"/>
    </source>
</evidence>
<dbReference type="SUPFAM" id="SSF57492">
    <property type="entry name" value="Trefoil"/>
    <property type="match status" value="1"/>
</dbReference>
<feature type="signal peptide" evidence="11">
    <location>
        <begin position="1"/>
        <end position="31"/>
    </location>
</feature>
<evidence type="ECO:0000256" key="9">
    <source>
        <dbReference type="PROSITE-ProRule" id="PRU00779"/>
    </source>
</evidence>
<evidence type="ECO:0000256" key="3">
    <source>
        <dbReference type="ARBA" id="ARBA00022801"/>
    </source>
</evidence>
<keyword evidence="11" id="KW-0732">Signal</keyword>
<keyword evidence="6" id="KW-0325">Glycoprotein</keyword>
<feature type="domain" description="P-type" evidence="12">
    <location>
        <begin position="37"/>
        <end position="90"/>
    </location>
</feature>
<dbReference type="SMART" id="SM00018">
    <property type="entry name" value="PD"/>
    <property type="match status" value="1"/>
</dbReference>
<feature type="chain" id="PRO_5043564899" description="Maltase" evidence="11">
    <location>
        <begin position="32"/>
        <end position="916"/>
    </location>
</feature>
<sequence>MPRNSATVAFTLSRQVWIASACVALLSGALAQSSGNGTCDNLGPRVFCAYNGVTEDKCTGQYGCCYDTNVPTTVGNAGAPVSIPVCFYKNGGGSTYSLSANTSAGGQGGKLTSTSGTMSKLGPDITNLDLTVSQLSPTILRVTIGAPGRWTVPQSTIFKGTGIDSGASSSNALNFTSTSNPFSFTVTRAGTTEPLFDTTGQRLVFKDQYIEFASTLPSSSAVFGLGERTPSYGMQLLRNALVPLALWNRDNPAADPDENIYGSHPNYMEIREDGTAHGVVLMNCNGMDVVLADDTIQFRVVGGVIDLYFLSGPTPNLVSDQLTQIIGRPVMPPYWAMGLMQSKFGYESADYYSYVVDNYAAAGIPLDTFVADSQYMNNQQDFTLGAAFPQSQVAAFIDTLHSNGQHFVPIIDPFIHISQSYSTYTSGVTAAAFLNDVAGTLYIGQGWPGATVYPDFDSTQGVTWWQGQMQNFHQLVNYDGVWLDMNEISNYCTGDVCENPGSSVGVQLRFICQVPCQSGVQTATNGSDGARNTNASSIPAAGYFSPPYAINNGNSQLPLSTKTLATTVTHHNGELEYNLHNLYGIQENIATYNELINLRGKRPFILTRATWLGSGAYAAHWTGDTLSAEQDMVWTIPSVMNAGLAGITFAGADICGFSGYASENLCARWAAIGAWYPFSRNHHADGFQEFYRWPNVAIVARKVFGWRYRAMPYLYTAFYQSHTNGCPVMRPLFFTFPNDQTTWDVNSQFMIGDGLMVAPCLQENGTSVEAYFPQGMWYSLYDGTATDASTRPQNVSLEVGITDDVPLYLLGGSNGSVTACGRMYLDGGEELSTGNALDNYITLNAVISTTSSSHLDVFGVGPVDTSSVTLQTLSGSAATTGADEDQLADQRNTCCHDSWIGNKHATRVNYCGFGSL</sequence>
<dbReference type="InterPro" id="IPR000322">
    <property type="entry name" value="Glyco_hydro_31_TIM"/>
</dbReference>
<name>A0AAW1NLZ0_9CHLO</name>
<evidence type="ECO:0000256" key="1">
    <source>
        <dbReference type="ARBA" id="ARBA00004370"/>
    </source>
</evidence>
<dbReference type="Gene3D" id="2.60.40.1180">
    <property type="entry name" value="Golgi alpha-mannosidase II"/>
    <property type="match status" value="1"/>
</dbReference>
<dbReference type="GO" id="GO:0030246">
    <property type="term" value="F:carbohydrate binding"/>
    <property type="evidence" value="ECO:0007669"/>
    <property type="project" value="InterPro"/>
</dbReference>
<accession>A0AAW1NLZ0</accession>
<keyword evidence="14" id="KW-1185">Reference proteome</keyword>
<evidence type="ECO:0000256" key="6">
    <source>
        <dbReference type="ARBA" id="ARBA00023180"/>
    </source>
</evidence>
<keyword evidence="3 10" id="KW-0378">Hydrolase</keyword>
<dbReference type="CDD" id="cd14752">
    <property type="entry name" value="GH31_N"/>
    <property type="match status" value="1"/>
</dbReference>
<dbReference type="PANTHER" id="PTHR22762">
    <property type="entry name" value="ALPHA-GLUCOSIDASE"/>
    <property type="match status" value="1"/>
</dbReference>
<evidence type="ECO:0000256" key="11">
    <source>
        <dbReference type="SAM" id="SignalP"/>
    </source>
</evidence>
<evidence type="ECO:0000256" key="8">
    <source>
        <dbReference type="ARBA" id="ARBA00041343"/>
    </source>
</evidence>
<dbReference type="Pfam" id="PF01055">
    <property type="entry name" value="Glyco_hydro_31_2nd"/>
    <property type="match status" value="1"/>
</dbReference>
<dbReference type="PROSITE" id="PS51448">
    <property type="entry name" value="P_TREFOIL_2"/>
    <property type="match status" value="1"/>
</dbReference>
<evidence type="ECO:0000256" key="2">
    <source>
        <dbReference type="ARBA" id="ARBA00007806"/>
    </source>
</evidence>
<protein>
    <recommendedName>
        <fullName evidence="8">Maltase</fullName>
    </recommendedName>
</protein>
<dbReference type="InterPro" id="IPR044913">
    <property type="entry name" value="P_trefoil_dom_sf"/>
</dbReference>
<dbReference type="InterPro" id="IPR017853">
    <property type="entry name" value="GH"/>
</dbReference>
<proteinExistence type="inferred from homology"/>
<dbReference type="SUPFAM" id="SSF74650">
    <property type="entry name" value="Galactose mutarotase-like"/>
    <property type="match status" value="1"/>
</dbReference>
<dbReference type="Proteomes" id="UP001465755">
    <property type="component" value="Unassembled WGS sequence"/>
</dbReference>
<reference evidence="13 14" key="1">
    <citation type="journal article" date="2024" name="Nat. Commun.">
        <title>Phylogenomics reveals the evolutionary origins of lichenization in chlorophyte algae.</title>
        <authorList>
            <person name="Puginier C."/>
            <person name="Libourel C."/>
            <person name="Otte J."/>
            <person name="Skaloud P."/>
            <person name="Haon M."/>
            <person name="Grisel S."/>
            <person name="Petersen M."/>
            <person name="Berrin J.G."/>
            <person name="Delaux P.M."/>
            <person name="Dal Grande F."/>
            <person name="Keller J."/>
        </authorList>
    </citation>
    <scope>NUCLEOTIDE SEQUENCE [LARGE SCALE GENOMIC DNA]</scope>
    <source>
        <strain evidence="13 14">SAG 2036</strain>
    </source>
</reference>
<comment type="caution">
    <text evidence="13">The sequence shown here is derived from an EMBL/GenBank/DDBJ whole genome shotgun (WGS) entry which is preliminary data.</text>
</comment>
<dbReference type="GO" id="GO:0016020">
    <property type="term" value="C:membrane"/>
    <property type="evidence" value="ECO:0007669"/>
    <property type="project" value="UniProtKB-SubCell"/>
</dbReference>
<dbReference type="Pfam" id="PF21365">
    <property type="entry name" value="Glyco_hydro_31_3rd"/>
    <property type="match status" value="1"/>
</dbReference>
<dbReference type="GO" id="GO:0005975">
    <property type="term" value="P:carbohydrate metabolic process"/>
    <property type="evidence" value="ECO:0007669"/>
    <property type="project" value="InterPro"/>
</dbReference>
<dbReference type="SUPFAM" id="SSF51011">
    <property type="entry name" value="Glycosyl hydrolase domain"/>
    <property type="match status" value="1"/>
</dbReference>
<comment type="subcellular location">
    <subcellularLocation>
        <location evidence="1">Membrane</location>
    </subcellularLocation>
</comment>